<gene>
    <name evidence="1" type="ORF">GLOIN_2v1878737</name>
</gene>
<keyword evidence="2" id="KW-1185">Reference proteome</keyword>
<accession>A0A2H5RLP8</accession>
<dbReference type="EMBL" id="AUPC02000162">
    <property type="protein sequence ID" value="POG67948.1"/>
    <property type="molecule type" value="Genomic_DNA"/>
</dbReference>
<organism evidence="1 2">
    <name type="scientific">Rhizophagus irregularis (strain DAOM 181602 / DAOM 197198 / MUCL 43194)</name>
    <name type="common">Arbuscular mycorrhizal fungus</name>
    <name type="synonym">Glomus intraradices</name>
    <dbReference type="NCBI Taxonomy" id="747089"/>
    <lineage>
        <taxon>Eukaryota</taxon>
        <taxon>Fungi</taxon>
        <taxon>Fungi incertae sedis</taxon>
        <taxon>Mucoromycota</taxon>
        <taxon>Glomeromycotina</taxon>
        <taxon>Glomeromycetes</taxon>
        <taxon>Glomerales</taxon>
        <taxon>Glomeraceae</taxon>
        <taxon>Rhizophagus</taxon>
    </lineage>
</organism>
<reference evidence="1 2" key="1">
    <citation type="journal article" date="2013" name="Proc. Natl. Acad. Sci. U.S.A.">
        <title>Genome of an arbuscular mycorrhizal fungus provides insight into the oldest plant symbiosis.</title>
        <authorList>
            <person name="Tisserant E."/>
            <person name="Malbreil M."/>
            <person name="Kuo A."/>
            <person name="Kohler A."/>
            <person name="Symeonidi A."/>
            <person name="Balestrini R."/>
            <person name="Charron P."/>
            <person name="Duensing N."/>
            <person name="Frei Dit Frey N."/>
            <person name="Gianinazzi-Pearson V."/>
            <person name="Gilbert L.B."/>
            <person name="Handa Y."/>
            <person name="Herr J.R."/>
            <person name="Hijri M."/>
            <person name="Koul R."/>
            <person name="Kawaguchi M."/>
            <person name="Krajinski F."/>
            <person name="Lammers P.J."/>
            <person name="Masclaux F.G."/>
            <person name="Murat C."/>
            <person name="Morin E."/>
            <person name="Ndikumana S."/>
            <person name="Pagni M."/>
            <person name="Petitpierre D."/>
            <person name="Requena N."/>
            <person name="Rosikiewicz P."/>
            <person name="Riley R."/>
            <person name="Saito K."/>
            <person name="San Clemente H."/>
            <person name="Shapiro H."/>
            <person name="van Tuinen D."/>
            <person name="Becard G."/>
            <person name="Bonfante P."/>
            <person name="Paszkowski U."/>
            <person name="Shachar-Hill Y.Y."/>
            <person name="Tuskan G.A."/>
            <person name="Young P.W."/>
            <person name="Sanders I.R."/>
            <person name="Henrissat B."/>
            <person name="Rensing S.A."/>
            <person name="Grigoriev I.V."/>
            <person name="Corradi N."/>
            <person name="Roux C."/>
            <person name="Martin F."/>
        </authorList>
    </citation>
    <scope>NUCLEOTIDE SEQUENCE [LARGE SCALE GENOMIC DNA]</scope>
    <source>
        <strain evidence="1 2">DAOM 197198</strain>
    </source>
</reference>
<comment type="caution">
    <text evidence="1">The sequence shown here is derived from an EMBL/GenBank/DDBJ whole genome shotgun (WGS) entry which is preliminary data.</text>
</comment>
<proteinExistence type="predicted"/>
<protein>
    <submittedName>
        <fullName evidence="1">Uncharacterized protein</fullName>
    </submittedName>
</protein>
<dbReference type="AlphaFoldDB" id="A0A2H5RLP8"/>
<sequence>MVSNDTLTKESLDQLYEVFLYKKKDIIAIQKKLGINAKTNQEAVRQSKEEITLADSYELLLDLVGDMLPIQEELNIKGNPILEVELRSYKASLDISYGQIYNLLLYLEEDIIAIQDKLDIVGDSNQERAEEVDENMRACLQKLEEFHGPLEDDPGVILPKYGEIGVKKIMFTGDTGRTDVIVAKFAWNFSGKLRIIPVNWGKLCYNFGIMEVLQFGKFCQNGGIPTEFLIQMLRNFSVNYH</sequence>
<dbReference type="Proteomes" id="UP000018888">
    <property type="component" value="Unassembled WGS sequence"/>
</dbReference>
<evidence type="ECO:0000313" key="1">
    <source>
        <dbReference type="EMBL" id="POG67948.1"/>
    </source>
</evidence>
<dbReference type="VEuPathDB" id="FungiDB:RhiirFUN_010662"/>
<evidence type="ECO:0000313" key="2">
    <source>
        <dbReference type="Proteomes" id="UP000018888"/>
    </source>
</evidence>
<name>A0A2H5RLP8_RHIID</name>
<dbReference type="STRING" id="747089.A0A2H5RLP8"/>
<reference evidence="1 2" key="2">
    <citation type="journal article" date="2018" name="New Phytol.">
        <title>High intraspecific genome diversity in the model arbuscular mycorrhizal symbiont Rhizophagus irregularis.</title>
        <authorList>
            <person name="Chen E.C.H."/>
            <person name="Morin E."/>
            <person name="Beaudet D."/>
            <person name="Noel J."/>
            <person name="Yildirir G."/>
            <person name="Ndikumana S."/>
            <person name="Charron P."/>
            <person name="St-Onge C."/>
            <person name="Giorgi J."/>
            <person name="Kruger M."/>
            <person name="Marton T."/>
            <person name="Ropars J."/>
            <person name="Grigoriev I.V."/>
            <person name="Hainaut M."/>
            <person name="Henrissat B."/>
            <person name="Roux C."/>
            <person name="Martin F."/>
            <person name="Corradi N."/>
        </authorList>
    </citation>
    <scope>NUCLEOTIDE SEQUENCE [LARGE SCALE GENOMIC DNA]</scope>
    <source>
        <strain evidence="1 2">DAOM 197198</strain>
    </source>
</reference>
<dbReference type="VEuPathDB" id="FungiDB:RhiirFUN_007540"/>